<feature type="domain" description="SHSP" evidence="2">
    <location>
        <begin position="16"/>
        <end position="69"/>
    </location>
</feature>
<evidence type="ECO:0000259" key="2">
    <source>
        <dbReference type="Pfam" id="PF00011"/>
    </source>
</evidence>
<evidence type="ECO:0000256" key="1">
    <source>
        <dbReference type="SAM" id="Phobius"/>
    </source>
</evidence>
<protein>
    <recommendedName>
        <fullName evidence="2">SHSP domain-containing protein</fullName>
    </recommendedName>
</protein>
<organism evidence="3 4">
    <name type="scientific">Fasciolopsis buskii</name>
    <dbReference type="NCBI Taxonomy" id="27845"/>
    <lineage>
        <taxon>Eukaryota</taxon>
        <taxon>Metazoa</taxon>
        <taxon>Spiralia</taxon>
        <taxon>Lophotrochozoa</taxon>
        <taxon>Platyhelminthes</taxon>
        <taxon>Trematoda</taxon>
        <taxon>Digenea</taxon>
        <taxon>Plagiorchiida</taxon>
        <taxon>Echinostomata</taxon>
        <taxon>Echinostomatoidea</taxon>
        <taxon>Fasciolidae</taxon>
        <taxon>Fasciolopsis</taxon>
    </lineage>
</organism>
<dbReference type="InterPro" id="IPR008978">
    <property type="entry name" value="HSP20-like_chaperone"/>
</dbReference>
<gene>
    <name evidence="3" type="ORF">FBUS_09222</name>
</gene>
<keyword evidence="4" id="KW-1185">Reference proteome</keyword>
<evidence type="ECO:0000313" key="3">
    <source>
        <dbReference type="EMBL" id="KAA0200813.1"/>
    </source>
</evidence>
<reference evidence="3" key="1">
    <citation type="submission" date="2019-05" db="EMBL/GenBank/DDBJ databases">
        <title>Annotation for the trematode Fasciolopsis buski.</title>
        <authorList>
            <person name="Choi Y.-J."/>
        </authorList>
    </citation>
    <scope>NUCLEOTIDE SEQUENCE</scope>
    <source>
        <strain evidence="3">HT</strain>
        <tissue evidence="3">Whole worm</tissue>
    </source>
</reference>
<dbReference type="Gene3D" id="2.60.40.790">
    <property type="match status" value="1"/>
</dbReference>
<keyword evidence="1" id="KW-0472">Membrane</keyword>
<dbReference type="OrthoDB" id="10060792at2759"/>
<feature type="transmembrane region" description="Helical" evidence="1">
    <location>
        <begin position="82"/>
        <end position="101"/>
    </location>
</feature>
<dbReference type="InterPro" id="IPR002068">
    <property type="entry name" value="A-crystallin/Hsp20_dom"/>
</dbReference>
<evidence type="ECO:0000313" key="4">
    <source>
        <dbReference type="Proteomes" id="UP000728185"/>
    </source>
</evidence>
<dbReference type="EMBL" id="LUCM01000272">
    <property type="protein sequence ID" value="KAA0200813.1"/>
    <property type="molecule type" value="Genomic_DNA"/>
</dbReference>
<name>A0A8E0SAX1_9TREM</name>
<sequence>MNALTDGSVSRVHVETGFKPEDLHVSTRGDQLIVSGRHEVTEQLGSGDGHNTYVCEFQHSYLLPGSIDLLSLRRIRWSLKGLLLRDLVELGFILSMAVLLMRVISLILLRAYMTCFGFTIAHSITYYLSVSNAQLMTSLFCY</sequence>
<feature type="transmembrane region" description="Helical" evidence="1">
    <location>
        <begin position="107"/>
        <end position="128"/>
    </location>
</feature>
<dbReference type="Pfam" id="PF00011">
    <property type="entry name" value="HSP20"/>
    <property type="match status" value="1"/>
</dbReference>
<dbReference type="AlphaFoldDB" id="A0A8E0SAX1"/>
<dbReference type="Proteomes" id="UP000728185">
    <property type="component" value="Unassembled WGS sequence"/>
</dbReference>
<accession>A0A8E0SAX1</accession>
<keyword evidence="1" id="KW-1133">Transmembrane helix</keyword>
<proteinExistence type="predicted"/>
<comment type="caution">
    <text evidence="3">The sequence shown here is derived from an EMBL/GenBank/DDBJ whole genome shotgun (WGS) entry which is preliminary data.</text>
</comment>
<dbReference type="CDD" id="cd06526">
    <property type="entry name" value="metazoan_ACD"/>
    <property type="match status" value="1"/>
</dbReference>
<keyword evidence="1" id="KW-0812">Transmembrane</keyword>
<dbReference type="SUPFAM" id="SSF49764">
    <property type="entry name" value="HSP20-like chaperones"/>
    <property type="match status" value="1"/>
</dbReference>